<dbReference type="eggNOG" id="ENOG502Z7S3">
    <property type="taxonomic scope" value="Bacteria"/>
</dbReference>
<dbReference type="InterPro" id="IPR013917">
    <property type="entry name" value="tRNA_wybutosine-synth"/>
</dbReference>
<evidence type="ECO:0000313" key="5">
    <source>
        <dbReference type="Proteomes" id="UP000006023"/>
    </source>
</evidence>
<dbReference type="InterPro" id="IPR017518">
    <property type="entry name" value="CHP03084"/>
</dbReference>
<evidence type="ECO:0000256" key="1">
    <source>
        <dbReference type="SAM" id="MobiDB-lite"/>
    </source>
</evidence>
<accession>G7GWT3</accession>
<dbReference type="GO" id="GO:0046872">
    <property type="term" value="F:metal ion binding"/>
    <property type="evidence" value="ECO:0007669"/>
    <property type="project" value="InterPro"/>
</dbReference>
<dbReference type="InterPro" id="IPR024344">
    <property type="entry name" value="MDMPI_metal-binding"/>
</dbReference>
<sequence>MIVGDMALIEQLIADLDAESASVDEIVADLPAEEWARPTPAEGWSIAHQIGHLCWTDMVATIAATDAEAFNSVLTDAWADPLGFVDAEAEAMARYEPAEILRQWRQWRRKLSEALAAVPSGTQIPWFGPPMSAASMATARLMETWAHGLDVAETLGVQREPTDRLKSIAHLGVRTRNFAYLVNQLEPPAGEFRIELTAPSGDLWTWGPEGSPNTVRGSAIDFCMLITQRRAPEDLALEVTGDDARTWVTIAQCFAGPPGGKRAPQEDSATEEKVER</sequence>
<dbReference type="InterPro" id="IPR034660">
    <property type="entry name" value="DinB/YfiT-like"/>
</dbReference>
<evidence type="ECO:0000259" key="3">
    <source>
        <dbReference type="Pfam" id="PF11716"/>
    </source>
</evidence>
<feature type="region of interest" description="Disordered" evidence="1">
    <location>
        <begin position="256"/>
        <end position="276"/>
    </location>
</feature>
<dbReference type="AlphaFoldDB" id="G7GWT3"/>
<proteinExistence type="predicted"/>
<gene>
    <name evidence="4" type="ORF">GOAMR_80_00010</name>
</gene>
<evidence type="ECO:0000313" key="4">
    <source>
        <dbReference type="EMBL" id="GAB08058.1"/>
    </source>
</evidence>
<dbReference type="InterPro" id="IPR017517">
    <property type="entry name" value="Maleyloyr_isom"/>
</dbReference>
<dbReference type="SUPFAM" id="SSF109854">
    <property type="entry name" value="DinB/YfiT-like putative metalloenzymes"/>
    <property type="match status" value="1"/>
</dbReference>
<feature type="domain" description="tRNA wybutosine-synthesis" evidence="2">
    <location>
        <begin position="188"/>
        <end position="236"/>
    </location>
</feature>
<keyword evidence="5" id="KW-1185">Reference proteome</keyword>
<reference evidence="4 5" key="1">
    <citation type="submission" date="2011-11" db="EMBL/GenBank/DDBJ databases">
        <title>Whole genome shotgun sequence of Gordonia amarae NBRC 15530.</title>
        <authorList>
            <person name="Takarada H."/>
            <person name="Hosoyama A."/>
            <person name="Tsuchikane K."/>
            <person name="Katsumata H."/>
            <person name="Yamazaki S."/>
            <person name="Fujita N."/>
        </authorList>
    </citation>
    <scope>NUCLEOTIDE SEQUENCE [LARGE SCALE GENOMIC DNA]</scope>
    <source>
        <strain evidence="4 5">NBRC 15530</strain>
    </source>
</reference>
<feature type="domain" description="Mycothiol-dependent maleylpyruvate isomerase metal-binding" evidence="3">
    <location>
        <begin position="16"/>
        <end position="152"/>
    </location>
</feature>
<protein>
    <submittedName>
        <fullName evidence="4">Uncharacterized protein</fullName>
    </submittedName>
</protein>
<comment type="caution">
    <text evidence="4">The sequence shown here is derived from an EMBL/GenBank/DDBJ whole genome shotgun (WGS) entry which is preliminary data.</text>
</comment>
<dbReference type="Pfam" id="PF08608">
    <property type="entry name" value="Wyosine_form"/>
    <property type="match status" value="1"/>
</dbReference>
<dbReference type="STRING" id="1075090.GOAMR_80_00010"/>
<dbReference type="Gene3D" id="1.20.120.450">
    <property type="entry name" value="dinb family like domain"/>
    <property type="match status" value="1"/>
</dbReference>
<dbReference type="Pfam" id="PF11716">
    <property type="entry name" value="MDMPI_N"/>
    <property type="match status" value="1"/>
</dbReference>
<dbReference type="Proteomes" id="UP000006023">
    <property type="component" value="Unassembled WGS sequence"/>
</dbReference>
<dbReference type="NCBIfam" id="TIGR03083">
    <property type="entry name" value="maleylpyruvate isomerase family mycothiol-dependent enzyme"/>
    <property type="match status" value="1"/>
</dbReference>
<dbReference type="EMBL" id="BAED01000080">
    <property type="protein sequence ID" value="GAB08058.1"/>
    <property type="molecule type" value="Genomic_DNA"/>
</dbReference>
<evidence type="ECO:0000259" key="2">
    <source>
        <dbReference type="Pfam" id="PF08608"/>
    </source>
</evidence>
<organism evidence="4 5">
    <name type="scientific">Gordonia amarae NBRC 15530</name>
    <dbReference type="NCBI Taxonomy" id="1075090"/>
    <lineage>
        <taxon>Bacteria</taxon>
        <taxon>Bacillati</taxon>
        <taxon>Actinomycetota</taxon>
        <taxon>Actinomycetes</taxon>
        <taxon>Mycobacteriales</taxon>
        <taxon>Gordoniaceae</taxon>
        <taxon>Gordonia</taxon>
    </lineage>
</organism>
<name>G7GWT3_9ACTN</name>
<dbReference type="NCBIfam" id="TIGR03084">
    <property type="entry name" value="TIGR03084 family metal-binding protein"/>
    <property type="match status" value="1"/>
</dbReference>